<feature type="signal peptide" evidence="2">
    <location>
        <begin position="1"/>
        <end position="27"/>
    </location>
</feature>
<evidence type="ECO:0000259" key="3">
    <source>
        <dbReference type="Pfam" id="PF02557"/>
    </source>
</evidence>
<dbReference type="PROSITE" id="PS51257">
    <property type="entry name" value="PROKAR_LIPOPROTEIN"/>
    <property type="match status" value="1"/>
</dbReference>
<feature type="compositionally biased region" description="Basic and acidic residues" evidence="1">
    <location>
        <begin position="78"/>
        <end position="88"/>
    </location>
</feature>
<dbReference type="InterPro" id="IPR058193">
    <property type="entry name" value="VanY/YodJ_core_dom"/>
</dbReference>
<dbReference type="Proteomes" id="UP000502136">
    <property type="component" value="Chromosome"/>
</dbReference>
<dbReference type="InterPro" id="IPR009045">
    <property type="entry name" value="Zn_M74/Hedgehog-like"/>
</dbReference>
<evidence type="ECO:0000313" key="5">
    <source>
        <dbReference type="Proteomes" id="UP000502136"/>
    </source>
</evidence>
<gene>
    <name evidence="4" type="ORF">HGI30_20855</name>
</gene>
<evidence type="ECO:0000313" key="4">
    <source>
        <dbReference type="EMBL" id="QJC53729.1"/>
    </source>
</evidence>
<proteinExistence type="predicted"/>
<feature type="compositionally biased region" description="Low complexity" evidence="1">
    <location>
        <begin position="33"/>
        <end position="58"/>
    </location>
</feature>
<dbReference type="AlphaFoldDB" id="A0A6H2H2A2"/>
<dbReference type="InterPro" id="IPR052179">
    <property type="entry name" value="DD-CPase-like"/>
</dbReference>
<dbReference type="Pfam" id="PF02557">
    <property type="entry name" value="VanY"/>
    <property type="match status" value="1"/>
</dbReference>
<dbReference type="GO" id="GO:0006508">
    <property type="term" value="P:proteolysis"/>
    <property type="evidence" value="ECO:0007669"/>
    <property type="project" value="InterPro"/>
</dbReference>
<name>A0A6H2H2A2_9BACL</name>
<dbReference type="RefSeq" id="WP_168909262.1">
    <property type="nucleotide sequence ID" value="NZ_CP051428.1"/>
</dbReference>
<dbReference type="Gene3D" id="3.30.1380.10">
    <property type="match status" value="1"/>
</dbReference>
<feature type="domain" description="D-alanyl-D-alanine carboxypeptidase-like core" evidence="3">
    <location>
        <begin position="151"/>
        <end position="279"/>
    </location>
</feature>
<keyword evidence="5" id="KW-1185">Reference proteome</keyword>
<reference evidence="4 5" key="1">
    <citation type="submission" date="2020-04" db="EMBL/GenBank/DDBJ databases">
        <title>Novel Paenibacillus strain UniB2 isolated from commercial digestive syrup.</title>
        <authorList>
            <person name="Thorat V."/>
            <person name="Kirdat K."/>
            <person name="Tiwarekar B."/>
            <person name="Yadav A."/>
        </authorList>
    </citation>
    <scope>NUCLEOTIDE SEQUENCE [LARGE SCALE GENOMIC DNA]</scope>
    <source>
        <strain evidence="4 5">UniB2</strain>
    </source>
</reference>
<dbReference type="KEGG" id="palr:HGI30_20855"/>
<accession>A0A6H2H2A2</accession>
<organism evidence="4 5">
    <name type="scientific">Paenibacillus albicereus</name>
    <dbReference type="NCBI Taxonomy" id="2726185"/>
    <lineage>
        <taxon>Bacteria</taxon>
        <taxon>Bacillati</taxon>
        <taxon>Bacillota</taxon>
        <taxon>Bacilli</taxon>
        <taxon>Bacillales</taxon>
        <taxon>Paenibacillaceae</taxon>
        <taxon>Paenibacillus</taxon>
    </lineage>
</organism>
<dbReference type="GO" id="GO:0008233">
    <property type="term" value="F:peptidase activity"/>
    <property type="evidence" value="ECO:0007669"/>
    <property type="project" value="InterPro"/>
</dbReference>
<evidence type="ECO:0000256" key="2">
    <source>
        <dbReference type="SAM" id="SignalP"/>
    </source>
</evidence>
<dbReference type="CDD" id="cd14852">
    <property type="entry name" value="LD-carboxypeptidase"/>
    <property type="match status" value="1"/>
</dbReference>
<feature type="region of interest" description="Disordered" evidence="1">
    <location>
        <begin position="23"/>
        <end position="99"/>
    </location>
</feature>
<sequence length="307" mass="31925">MNSNRMSAASALMLAAALTLSACSGGAAPGTEPSPSAPASVSPPASAGGDESLASPSPSQSPSPSVSPSPSSSPSAKPSDKPSEKPSEKPPASPAGAKGGSKFYEAIEVTANAAMATALVNKQFRLPEGYVPQDLVYPDIPFTFSDKIDKRKLRKEAAEALEQLVDGAAKDGIKLAGVSGYRSESRQKTLYESYVKKDGVQAADKYSARPGHSEHQTGLAIDVSGIDGKCAAESCFGGTPEAEWLAKYATDYGFIIRYPEGKEDITGYKYEPWHIRYVGADLAAKLAESGDTLEEHYGGAVPVSGSK</sequence>
<protein>
    <submittedName>
        <fullName evidence="4">M15 family metallopeptidase</fullName>
    </submittedName>
</protein>
<feature type="chain" id="PRO_5026061299" evidence="2">
    <location>
        <begin position="28"/>
        <end position="307"/>
    </location>
</feature>
<dbReference type="EMBL" id="CP051428">
    <property type="protein sequence ID" value="QJC53729.1"/>
    <property type="molecule type" value="Genomic_DNA"/>
</dbReference>
<dbReference type="PANTHER" id="PTHR34385">
    <property type="entry name" value="D-ALANYL-D-ALANINE CARBOXYPEPTIDASE"/>
    <property type="match status" value="1"/>
</dbReference>
<dbReference type="InterPro" id="IPR003709">
    <property type="entry name" value="VanY-like_core_dom"/>
</dbReference>
<evidence type="ECO:0000256" key="1">
    <source>
        <dbReference type="SAM" id="MobiDB-lite"/>
    </source>
</evidence>
<dbReference type="PANTHER" id="PTHR34385:SF1">
    <property type="entry name" value="PEPTIDOGLYCAN L-ALANYL-D-GLUTAMATE ENDOPEPTIDASE CWLK"/>
    <property type="match status" value="1"/>
</dbReference>
<feature type="compositionally biased region" description="Low complexity" evidence="1">
    <location>
        <begin position="68"/>
        <end position="77"/>
    </location>
</feature>
<keyword evidence="2" id="KW-0732">Signal</keyword>
<dbReference type="SUPFAM" id="SSF55166">
    <property type="entry name" value="Hedgehog/DD-peptidase"/>
    <property type="match status" value="1"/>
</dbReference>